<evidence type="ECO:0000313" key="3">
    <source>
        <dbReference type="Proteomes" id="UP000014071"/>
    </source>
</evidence>
<name>R9P9K2_PSEHS</name>
<dbReference type="Proteomes" id="UP000014071">
    <property type="component" value="Unassembled WGS sequence"/>
</dbReference>
<accession>R9P9K2</accession>
<dbReference type="RefSeq" id="XP_012188347.1">
    <property type="nucleotide sequence ID" value="XM_012332957.1"/>
</dbReference>
<reference evidence="3" key="1">
    <citation type="journal article" date="2013" name="Genome Announc.">
        <title>Draft genome sequence of the basidiomycetous yeast-like fungus Pseudozyma hubeiensis SY62, which produces an abundant amount of the biosurfactant mannosylerythritol lipids.</title>
        <authorList>
            <person name="Konishi M."/>
            <person name="Hatada Y."/>
            <person name="Horiuchi J."/>
        </authorList>
    </citation>
    <scope>NUCLEOTIDE SEQUENCE [LARGE SCALE GENOMIC DNA]</scope>
    <source>
        <strain evidence="3">SY62</strain>
    </source>
</reference>
<dbReference type="HOGENOM" id="CLU_947063_0_0_1"/>
<sequence length="294" mass="32262">MFFWRFLPLAAVLASFIFCDVSSSAIVRRQSGCAKCPSGELAVTRTYHGNGDCSITCETLWKQFQSVTATCAATATLVHTLASLIEAAIRALVQDAAGVEGGWQHNRYKRSIHDLDLKEFLRLGGVNDDLFAQYLAGNLTYTSGANMWVLAQMGLLGQPTITTSEQTTVQIYHGNAVVVTAKQKHNRGGMQRRSEEGDSVWLNVWRNDVEGGQATAPWFDNAMEFALATDIGNYYTTGVHDHVSNICDCIYTETGRHNLATGLEFSAYRKGGKPSHWNCPGCTLRSHDELGAQN</sequence>
<protein>
    <submittedName>
        <fullName evidence="2">Uncharacterized protein</fullName>
    </submittedName>
</protein>
<proteinExistence type="predicted"/>
<keyword evidence="3" id="KW-1185">Reference proteome</keyword>
<organism evidence="2 3">
    <name type="scientific">Pseudozyma hubeiensis (strain SY62)</name>
    <name type="common">Yeast</name>
    <dbReference type="NCBI Taxonomy" id="1305764"/>
    <lineage>
        <taxon>Eukaryota</taxon>
        <taxon>Fungi</taxon>
        <taxon>Dikarya</taxon>
        <taxon>Basidiomycota</taxon>
        <taxon>Ustilaginomycotina</taxon>
        <taxon>Ustilaginomycetes</taxon>
        <taxon>Ustilaginales</taxon>
        <taxon>Ustilaginaceae</taxon>
        <taxon>Pseudozyma</taxon>
    </lineage>
</organism>
<gene>
    <name evidence="2" type="ORF">PHSY_002333</name>
</gene>
<evidence type="ECO:0000256" key="1">
    <source>
        <dbReference type="SAM" id="SignalP"/>
    </source>
</evidence>
<evidence type="ECO:0000313" key="2">
    <source>
        <dbReference type="EMBL" id="GAC94760.1"/>
    </source>
</evidence>
<feature type="chain" id="PRO_5004478465" evidence="1">
    <location>
        <begin position="25"/>
        <end position="294"/>
    </location>
</feature>
<dbReference type="AlphaFoldDB" id="R9P9K2"/>
<dbReference type="EMBL" id="DF238785">
    <property type="protein sequence ID" value="GAC94760.1"/>
    <property type="molecule type" value="Genomic_DNA"/>
</dbReference>
<feature type="signal peptide" evidence="1">
    <location>
        <begin position="1"/>
        <end position="24"/>
    </location>
</feature>
<dbReference type="GeneID" id="24107626"/>
<keyword evidence="1" id="KW-0732">Signal</keyword>